<comment type="function">
    <text evidence="4">Catalyzes the NADPH-dependent reduction of ketopantoate into pantoic acid.</text>
</comment>
<proteinExistence type="inferred from homology"/>
<dbReference type="InterPro" id="IPR051402">
    <property type="entry name" value="KPR-Related"/>
</dbReference>
<dbReference type="Pfam" id="PF02558">
    <property type="entry name" value="ApbA"/>
    <property type="match status" value="1"/>
</dbReference>
<dbReference type="PANTHER" id="PTHR21708:SF30">
    <property type="entry name" value="2-DEHYDROPANTOATE 2-REDUCTASE-RELATED"/>
    <property type="match status" value="1"/>
</dbReference>
<dbReference type="GO" id="GO:0005737">
    <property type="term" value="C:cytoplasm"/>
    <property type="evidence" value="ECO:0007669"/>
    <property type="project" value="TreeGrafter"/>
</dbReference>
<dbReference type="SUPFAM" id="SSF48179">
    <property type="entry name" value="6-phosphogluconate dehydrogenase C-terminal domain-like"/>
    <property type="match status" value="1"/>
</dbReference>
<dbReference type="InterPro" id="IPR036291">
    <property type="entry name" value="NAD(P)-bd_dom_sf"/>
</dbReference>
<dbReference type="InterPro" id="IPR008927">
    <property type="entry name" value="6-PGluconate_DH-like_C_sf"/>
</dbReference>
<sequence>MTTKPKVLLVGMGGVGTIVAYGIQYTGKADVTAVVRSDYDTLTTQGFDLESVDYGNVKGFRPTNVYKSVDDAVSKHGPFDYVVFSMKNTPDIQPIEPLIEKCYHEGIGIVLMQNGYGIHKSVLKKFPTAYVISGVSMISSTLYGRVIKHVGQDAVKVGVCDNGKLDYAKQEQKCKDFIDLYSNDKNDIVYDEDVNYSRWRKLVYNATVNSTAALTNVDIGRLELFGGIDSIVRPAMKEILAIAKSDGVDLPESIIDFMIRSDDGEWYPPSMLIDIRKGNYTEYQVIVGNALDVAKQNNVPAPTLTVLYNLLHVIQWRTMEAKGRFVLPEKRPLPEDNFHIEFK</sequence>
<evidence type="ECO:0000259" key="5">
    <source>
        <dbReference type="Pfam" id="PF02558"/>
    </source>
</evidence>
<dbReference type="AlphaFoldDB" id="A0A9P8NXM2"/>
<keyword evidence="2 4" id="KW-0521">NADP</keyword>
<feature type="domain" description="Ketopantoate reductase C-terminal" evidence="6">
    <location>
        <begin position="193"/>
        <end position="315"/>
    </location>
</feature>
<keyword evidence="8" id="KW-1185">Reference proteome</keyword>
<dbReference type="InterPro" id="IPR013332">
    <property type="entry name" value="KPR_N"/>
</dbReference>
<dbReference type="OrthoDB" id="3609at2759"/>
<dbReference type="NCBIfam" id="TIGR00745">
    <property type="entry name" value="apbA_panE"/>
    <property type="match status" value="1"/>
</dbReference>
<dbReference type="Gene3D" id="3.40.50.720">
    <property type="entry name" value="NAD(P)-binding Rossmann-like Domain"/>
    <property type="match status" value="1"/>
</dbReference>
<dbReference type="EC" id="1.1.1.169" evidence="4"/>
<dbReference type="FunFam" id="1.10.1040.10:FF:000017">
    <property type="entry name" value="2-dehydropantoate 2-reductase"/>
    <property type="match status" value="1"/>
</dbReference>
<comment type="caution">
    <text evidence="7">The sequence shown here is derived from an EMBL/GenBank/DDBJ whole genome shotgun (WGS) entry which is preliminary data.</text>
</comment>
<evidence type="ECO:0000259" key="6">
    <source>
        <dbReference type="Pfam" id="PF08546"/>
    </source>
</evidence>
<dbReference type="GO" id="GO:0015940">
    <property type="term" value="P:pantothenate biosynthetic process"/>
    <property type="evidence" value="ECO:0007669"/>
    <property type="project" value="InterPro"/>
</dbReference>
<reference evidence="7" key="1">
    <citation type="journal article" date="2021" name="Open Biol.">
        <title>Shared evolutionary footprints suggest mitochondrial oxidative damage underlies multiple complex I losses in fungi.</title>
        <authorList>
            <person name="Schikora-Tamarit M.A."/>
            <person name="Marcet-Houben M."/>
            <person name="Nosek J."/>
            <person name="Gabaldon T."/>
        </authorList>
    </citation>
    <scope>NUCLEOTIDE SEQUENCE</scope>
    <source>
        <strain evidence="7">CBS6075</strain>
    </source>
</reference>
<dbReference type="GO" id="GO:0008677">
    <property type="term" value="F:2-dehydropantoate 2-reductase activity"/>
    <property type="evidence" value="ECO:0007669"/>
    <property type="project" value="UniProtKB-EC"/>
</dbReference>
<dbReference type="GeneID" id="70238685"/>
<evidence type="ECO:0000313" key="8">
    <source>
        <dbReference type="Proteomes" id="UP000769157"/>
    </source>
</evidence>
<dbReference type="RefSeq" id="XP_046058438.1">
    <property type="nucleotide sequence ID" value="XM_046208037.1"/>
</dbReference>
<evidence type="ECO:0000256" key="1">
    <source>
        <dbReference type="ARBA" id="ARBA00007870"/>
    </source>
</evidence>
<dbReference type="EMBL" id="JAEUBE010000487">
    <property type="protein sequence ID" value="KAH3661314.1"/>
    <property type="molecule type" value="Genomic_DNA"/>
</dbReference>
<dbReference type="InterPro" id="IPR013752">
    <property type="entry name" value="KPA_reductase"/>
</dbReference>
<organism evidence="7 8">
    <name type="scientific">Ogataea philodendri</name>
    <dbReference type="NCBI Taxonomy" id="1378263"/>
    <lineage>
        <taxon>Eukaryota</taxon>
        <taxon>Fungi</taxon>
        <taxon>Dikarya</taxon>
        <taxon>Ascomycota</taxon>
        <taxon>Saccharomycotina</taxon>
        <taxon>Pichiomycetes</taxon>
        <taxon>Pichiales</taxon>
        <taxon>Pichiaceae</taxon>
        <taxon>Ogataea</taxon>
    </lineage>
</organism>
<evidence type="ECO:0000256" key="2">
    <source>
        <dbReference type="ARBA" id="ARBA00022857"/>
    </source>
</evidence>
<dbReference type="InterPro" id="IPR003710">
    <property type="entry name" value="ApbA"/>
</dbReference>
<dbReference type="SUPFAM" id="SSF51735">
    <property type="entry name" value="NAD(P)-binding Rossmann-fold domains"/>
    <property type="match status" value="1"/>
</dbReference>
<accession>A0A9P8NXM2</accession>
<comment type="similarity">
    <text evidence="1 4">Belongs to the ketopantoate reductase family.</text>
</comment>
<dbReference type="PANTHER" id="PTHR21708">
    <property type="entry name" value="PROBABLE 2-DEHYDROPANTOATE 2-REDUCTASE"/>
    <property type="match status" value="1"/>
</dbReference>
<reference evidence="7" key="2">
    <citation type="submission" date="2021-01" db="EMBL/GenBank/DDBJ databases">
        <authorList>
            <person name="Schikora-Tamarit M.A."/>
        </authorList>
    </citation>
    <scope>NUCLEOTIDE SEQUENCE</scope>
    <source>
        <strain evidence="7">CBS6075</strain>
    </source>
</reference>
<dbReference type="Gene3D" id="1.10.1040.10">
    <property type="entry name" value="N-(1-d-carboxylethyl)-l-norvaline Dehydrogenase, domain 2"/>
    <property type="match status" value="1"/>
</dbReference>
<feature type="domain" description="Ketopantoate reductase N-terminal" evidence="5">
    <location>
        <begin position="7"/>
        <end position="160"/>
    </location>
</feature>
<dbReference type="Proteomes" id="UP000769157">
    <property type="component" value="Unassembled WGS sequence"/>
</dbReference>
<evidence type="ECO:0000256" key="3">
    <source>
        <dbReference type="ARBA" id="ARBA00023002"/>
    </source>
</evidence>
<name>A0A9P8NXM2_9ASCO</name>
<protein>
    <recommendedName>
        <fullName evidence="4">2-dehydropantoate 2-reductase</fullName>
        <ecNumber evidence="4">1.1.1.169</ecNumber>
    </recommendedName>
    <alternativeName>
        <fullName evidence="4">Ketopantoate reductase</fullName>
    </alternativeName>
</protein>
<comment type="catalytic activity">
    <reaction evidence="4">
        <text>(R)-pantoate + NADP(+) = 2-dehydropantoate + NADPH + H(+)</text>
        <dbReference type="Rhea" id="RHEA:16233"/>
        <dbReference type="ChEBI" id="CHEBI:11561"/>
        <dbReference type="ChEBI" id="CHEBI:15378"/>
        <dbReference type="ChEBI" id="CHEBI:15980"/>
        <dbReference type="ChEBI" id="CHEBI:57783"/>
        <dbReference type="ChEBI" id="CHEBI:58349"/>
        <dbReference type="EC" id="1.1.1.169"/>
    </reaction>
</comment>
<keyword evidence="3 4" id="KW-0560">Oxidoreductase</keyword>
<evidence type="ECO:0000256" key="4">
    <source>
        <dbReference type="RuleBase" id="RU362068"/>
    </source>
</evidence>
<gene>
    <name evidence="7" type="ORF">OGAPHI_006721</name>
</gene>
<dbReference type="Pfam" id="PF08546">
    <property type="entry name" value="ApbA_C"/>
    <property type="match status" value="1"/>
</dbReference>
<dbReference type="InterPro" id="IPR013328">
    <property type="entry name" value="6PGD_dom2"/>
</dbReference>
<evidence type="ECO:0000313" key="7">
    <source>
        <dbReference type="EMBL" id="KAH3661314.1"/>
    </source>
</evidence>